<feature type="domain" description="Metallo-beta-lactamase" evidence="1">
    <location>
        <begin position="38"/>
        <end position="290"/>
    </location>
</feature>
<organism evidence="2 3">
    <name type="scientific">Sphaerotilus microaerophilus</name>
    <dbReference type="NCBI Taxonomy" id="2914710"/>
    <lineage>
        <taxon>Bacteria</taxon>
        <taxon>Pseudomonadati</taxon>
        <taxon>Pseudomonadota</taxon>
        <taxon>Betaproteobacteria</taxon>
        <taxon>Burkholderiales</taxon>
        <taxon>Sphaerotilaceae</taxon>
        <taxon>Sphaerotilus</taxon>
    </lineage>
</organism>
<dbReference type="InterPro" id="IPR036866">
    <property type="entry name" value="RibonucZ/Hydroxyglut_hydro"/>
</dbReference>
<dbReference type="InterPro" id="IPR052159">
    <property type="entry name" value="Competence_DNA_uptake"/>
</dbReference>
<name>A0ABM7YMH3_9BURK</name>
<gene>
    <name evidence="2" type="ORF">CATMQ487_26280</name>
</gene>
<accession>A0ABM7YMH3</accession>
<proteinExistence type="predicted"/>
<dbReference type="Gene3D" id="3.60.15.10">
    <property type="entry name" value="Ribonuclease Z/Hydroxyacylglutathione hydrolase-like"/>
    <property type="match status" value="1"/>
</dbReference>
<evidence type="ECO:0000259" key="1">
    <source>
        <dbReference type="Pfam" id="PF00753"/>
    </source>
</evidence>
<evidence type="ECO:0000313" key="2">
    <source>
        <dbReference type="EMBL" id="BDI05658.1"/>
    </source>
</evidence>
<dbReference type="PANTHER" id="PTHR30619:SF1">
    <property type="entry name" value="RECOMBINATION PROTEIN 2"/>
    <property type="match status" value="1"/>
</dbReference>
<sequence>MSQTTPRRLPAITLEALPASYGDALLVTCRTGRKAWRMLIDTGPDEVYPQLRQRLLALPMGRDGRRWLDLLVISHIDHDHIGGARQLLADEALKLDFGDVWFNAPRPAARGVAEGQDMADVLGSGRPGLPWNRSMGGQHLVTPATGGGVQLGASGAPTLTLLSPDPARLKALWKVWDRTLAQLQAPAVPKGGRLQPKALPADLASVAGRSMPDRAVANASSIAFLLEHGGASVLLCADAVPGVLLPALKGLAARRGVQRLAVDAIKLAHHGSSGKVTGELLDLVDARQVIVSTDGKIFGHPDDEALARVVRARQGRGLTLCFNHDNARNRRWDEAGLKGRYGYEVRFPAAEGQGLLVTL</sequence>
<dbReference type="InterPro" id="IPR001279">
    <property type="entry name" value="Metallo-B-lactamas"/>
</dbReference>
<protein>
    <recommendedName>
        <fullName evidence="1">Metallo-beta-lactamase domain-containing protein</fullName>
    </recommendedName>
</protein>
<dbReference type="Pfam" id="PF00753">
    <property type="entry name" value="Lactamase_B"/>
    <property type="match status" value="1"/>
</dbReference>
<reference evidence="2" key="1">
    <citation type="submission" date="2022-04" db="EMBL/GenBank/DDBJ databases">
        <title>Whole genome sequence of Sphaerotilus sp. FB-5.</title>
        <authorList>
            <person name="Takeda M."/>
            <person name="Narihara S."/>
            <person name="Akimoto M."/>
            <person name="Akimoto R."/>
            <person name="Nishiyashiki S."/>
            <person name="Murakami T."/>
        </authorList>
    </citation>
    <scope>NUCLEOTIDE SEQUENCE</scope>
    <source>
        <strain evidence="2">FB-5</strain>
    </source>
</reference>
<dbReference type="EMBL" id="AP025730">
    <property type="protein sequence ID" value="BDI05658.1"/>
    <property type="molecule type" value="Genomic_DNA"/>
</dbReference>
<evidence type="ECO:0000313" key="3">
    <source>
        <dbReference type="Proteomes" id="UP001057498"/>
    </source>
</evidence>
<keyword evidence="3" id="KW-1185">Reference proteome</keyword>
<dbReference type="SUPFAM" id="SSF56281">
    <property type="entry name" value="Metallo-hydrolase/oxidoreductase"/>
    <property type="match status" value="1"/>
</dbReference>
<dbReference type="RefSeq" id="WP_251969023.1">
    <property type="nucleotide sequence ID" value="NZ_AP025730.1"/>
</dbReference>
<dbReference type="PANTHER" id="PTHR30619">
    <property type="entry name" value="DNA INTERNALIZATION/COMPETENCE PROTEIN COMEC/REC2"/>
    <property type="match status" value="1"/>
</dbReference>
<dbReference type="Proteomes" id="UP001057498">
    <property type="component" value="Chromosome"/>
</dbReference>